<dbReference type="SUPFAM" id="SSF46689">
    <property type="entry name" value="Homeodomain-like"/>
    <property type="match status" value="1"/>
</dbReference>
<dbReference type="InterPro" id="IPR009057">
    <property type="entry name" value="Homeodomain-like_sf"/>
</dbReference>
<dbReference type="GO" id="GO:0003700">
    <property type="term" value="F:DNA-binding transcription factor activity"/>
    <property type="evidence" value="ECO:0007669"/>
    <property type="project" value="InterPro"/>
</dbReference>
<evidence type="ECO:0000256" key="2">
    <source>
        <dbReference type="ARBA" id="ARBA00023015"/>
    </source>
</evidence>
<dbReference type="GO" id="GO:0043565">
    <property type="term" value="F:sequence-specific DNA binding"/>
    <property type="evidence" value="ECO:0007669"/>
    <property type="project" value="InterPro"/>
</dbReference>
<gene>
    <name evidence="8" type="ORF">F5544_33075</name>
</gene>
<dbReference type="Pfam" id="PF12833">
    <property type="entry name" value="HTH_18"/>
    <property type="match status" value="1"/>
</dbReference>
<dbReference type="PROSITE" id="PS01124">
    <property type="entry name" value="HTH_ARAC_FAMILY_2"/>
    <property type="match status" value="1"/>
</dbReference>
<sequence length="332" mass="36467">MSLPGPQLRPVQAGALHLYQTPALPHGGHRQLPDLQHLRATRPDTDRCSHRCVHASTVAGNRRGRLPIECQLMPIGRQAPAPGPTSRLLPSAGAHLWPSGGTSSMHSHPRGHLVYAARGVLAVNTERGTSVVPANRIAWTPAGFMHYHRAHGNTDMRIVFLSAALARLVPDRPAVFLASGLAREILLSLTGTRDYDRAARTRMHRVLVDELHEAHEQPLQLPQPRDDRLQAIARALHENPGDNTSLAELGRKTGASARTLSRLFHDELGMTFYEWRTQLRIHHALVLLADGHDTIRVANACGWSNPSNFITAFTNIIGTTPGRHRASAQPTR</sequence>
<dbReference type="InterPro" id="IPR018060">
    <property type="entry name" value="HTH_AraC"/>
</dbReference>
<evidence type="ECO:0000256" key="3">
    <source>
        <dbReference type="ARBA" id="ARBA00023125"/>
    </source>
</evidence>
<proteinExistence type="predicted"/>
<reference evidence="8 9" key="1">
    <citation type="journal article" date="2019" name="ACS Chem. Biol.">
        <title>Identification and Mobilization of a Cryptic Antibiotic Biosynthesis Gene Locus from a Human-Pathogenic Nocardia Isolate.</title>
        <authorList>
            <person name="Herisse M."/>
            <person name="Ishida K."/>
            <person name="Porter J.L."/>
            <person name="Howden B."/>
            <person name="Hertweck C."/>
            <person name="Stinear T.P."/>
            <person name="Pidot S.J."/>
        </authorList>
    </citation>
    <scope>NUCLEOTIDE SEQUENCE [LARGE SCALE GENOMIC DNA]</scope>
    <source>
        <strain evidence="8 9">AUSMDU00012717</strain>
    </source>
</reference>
<dbReference type="CDD" id="cd06124">
    <property type="entry name" value="cupin_NimR-like_N"/>
    <property type="match status" value="1"/>
</dbReference>
<evidence type="ECO:0000256" key="6">
    <source>
        <dbReference type="ARBA" id="ARBA00079449"/>
    </source>
</evidence>
<evidence type="ECO:0000259" key="7">
    <source>
        <dbReference type="PROSITE" id="PS01124"/>
    </source>
</evidence>
<dbReference type="EMBL" id="CP046172">
    <property type="protein sequence ID" value="QIS14452.1"/>
    <property type="molecule type" value="Genomic_DNA"/>
</dbReference>
<dbReference type="Gene3D" id="2.60.120.10">
    <property type="entry name" value="Jelly Rolls"/>
    <property type="match status" value="1"/>
</dbReference>
<evidence type="ECO:0000256" key="5">
    <source>
        <dbReference type="ARBA" id="ARBA00074140"/>
    </source>
</evidence>
<evidence type="ECO:0000313" key="9">
    <source>
        <dbReference type="Proteomes" id="UP000503540"/>
    </source>
</evidence>
<feature type="domain" description="HTH araC/xylS-type" evidence="7">
    <location>
        <begin position="230"/>
        <end position="327"/>
    </location>
</feature>
<dbReference type="InterPro" id="IPR011051">
    <property type="entry name" value="RmlC_Cupin_sf"/>
</dbReference>
<dbReference type="Gene3D" id="1.10.10.60">
    <property type="entry name" value="Homeodomain-like"/>
    <property type="match status" value="1"/>
</dbReference>
<keyword evidence="4" id="KW-0804">Transcription</keyword>
<dbReference type="SMART" id="SM00342">
    <property type="entry name" value="HTH_ARAC"/>
    <property type="match status" value="1"/>
</dbReference>
<keyword evidence="1" id="KW-0678">Repressor</keyword>
<dbReference type="PANTHER" id="PTHR11019">
    <property type="entry name" value="HTH-TYPE TRANSCRIPTIONAL REGULATOR NIMR"/>
    <property type="match status" value="1"/>
</dbReference>
<keyword evidence="3" id="KW-0238">DNA-binding</keyword>
<keyword evidence="2" id="KW-0805">Transcription regulation</keyword>
<name>A0A6G9YMN2_9NOCA</name>
<dbReference type="FunFam" id="1.10.10.60:FF:000132">
    <property type="entry name" value="AraC family transcriptional regulator"/>
    <property type="match status" value="1"/>
</dbReference>
<dbReference type="Proteomes" id="UP000503540">
    <property type="component" value="Chromosome"/>
</dbReference>
<dbReference type="PANTHER" id="PTHR11019:SF199">
    <property type="entry name" value="HTH-TYPE TRANSCRIPTIONAL REGULATOR NIMR"/>
    <property type="match status" value="1"/>
</dbReference>
<dbReference type="AlphaFoldDB" id="A0A6G9YMN2"/>
<dbReference type="InterPro" id="IPR014710">
    <property type="entry name" value="RmlC-like_jellyroll"/>
</dbReference>
<evidence type="ECO:0000256" key="1">
    <source>
        <dbReference type="ARBA" id="ARBA00022491"/>
    </source>
</evidence>
<dbReference type="SUPFAM" id="SSF51182">
    <property type="entry name" value="RmlC-like cupins"/>
    <property type="match status" value="1"/>
</dbReference>
<keyword evidence="9" id="KW-1185">Reference proteome</keyword>
<dbReference type="KEGG" id="nah:F5544_33075"/>
<organism evidence="8 9">
    <name type="scientific">Nocardia arthritidis</name>
    <dbReference type="NCBI Taxonomy" id="228602"/>
    <lineage>
        <taxon>Bacteria</taxon>
        <taxon>Bacillati</taxon>
        <taxon>Actinomycetota</taxon>
        <taxon>Actinomycetes</taxon>
        <taxon>Mycobacteriales</taxon>
        <taxon>Nocardiaceae</taxon>
        <taxon>Nocardia</taxon>
    </lineage>
</organism>
<protein>
    <recommendedName>
        <fullName evidence="5">HTH-type transcriptional regulator RipA</fullName>
    </recommendedName>
    <alternativeName>
        <fullName evidence="6">Repressor of iron proteins A</fullName>
    </alternativeName>
</protein>
<accession>A0A6G9YMN2</accession>
<evidence type="ECO:0000256" key="4">
    <source>
        <dbReference type="ARBA" id="ARBA00023163"/>
    </source>
</evidence>
<evidence type="ECO:0000313" key="8">
    <source>
        <dbReference type="EMBL" id="QIS14452.1"/>
    </source>
</evidence>